<feature type="domain" description="Fungal lipase-type" evidence="1">
    <location>
        <begin position="77"/>
        <end position="206"/>
    </location>
</feature>
<dbReference type="PANTHER" id="PTHR45856">
    <property type="entry name" value="ALPHA/BETA-HYDROLASES SUPERFAMILY PROTEIN"/>
    <property type="match status" value="1"/>
</dbReference>
<dbReference type="Gene3D" id="3.40.50.1820">
    <property type="entry name" value="alpha/beta hydrolase"/>
    <property type="match status" value="1"/>
</dbReference>
<dbReference type="Pfam" id="PF01764">
    <property type="entry name" value="Lipase_3"/>
    <property type="match status" value="1"/>
</dbReference>
<dbReference type="InterPro" id="IPR029058">
    <property type="entry name" value="AB_hydrolase_fold"/>
</dbReference>
<protein>
    <submittedName>
        <fullName evidence="2">Lipase</fullName>
    </submittedName>
</protein>
<dbReference type="CDD" id="cd00519">
    <property type="entry name" value="Lipase_3"/>
    <property type="match status" value="1"/>
</dbReference>
<evidence type="ECO:0000313" key="2">
    <source>
        <dbReference type="EMBL" id="GLS26092.1"/>
    </source>
</evidence>
<dbReference type="Proteomes" id="UP001156870">
    <property type="component" value="Unassembled WGS sequence"/>
</dbReference>
<accession>A0AA37WPI9</accession>
<name>A0AA37WPI9_9GAMM</name>
<dbReference type="AlphaFoldDB" id="A0AA37WPI9"/>
<evidence type="ECO:0000259" key="1">
    <source>
        <dbReference type="Pfam" id="PF01764"/>
    </source>
</evidence>
<dbReference type="InterPro" id="IPR051218">
    <property type="entry name" value="Sec_MonoDiacylglyc_Lipase"/>
</dbReference>
<gene>
    <name evidence="2" type="ORF">GCM10007877_18070</name>
</gene>
<comment type="caution">
    <text evidence="2">The sequence shown here is derived from an EMBL/GenBank/DDBJ whole genome shotgun (WGS) entry which is preliminary data.</text>
</comment>
<evidence type="ECO:0000313" key="3">
    <source>
        <dbReference type="Proteomes" id="UP001156870"/>
    </source>
</evidence>
<dbReference type="PANTHER" id="PTHR45856:SF23">
    <property type="entry name" value="FUNGAL LIPASE-LIKE DOMAIN-CONTAINING PROTEIN"/>
    <property type="match status" value="1"/>
</dbReference>
<reference evidence="2 3" key="1">
    <citation type="journal article" date="2014" name="Int. J. Syst. Evol. Microbiol.">
        <title>Complete genome sequence of Corynebacterium casei LMG S-19264T (=DSM 44701T), isolated from a smear-ripened cheese.</title>
        <authorList>
            <consortium name="US DOE Joint Genome Institute (JGI-PGF)"/>
            <person name="Walter F."/>
            <person name="Albersmeier A."/>
            <person name="Kalinowski J."/>
            <person name="Ruckert C."/>
        </authorList>
    </citation>
    <scope>NUCLEOTIDE SEQUENCE [LARGE SCALE GENOMIC DNA]</scope>
    <source>
        <strain evidence="2 3">NBRC 110095</strain>
    </source>
</reference>
<dbReference type="GO" id="GO:0006629">
    <property type="term" value="P:lipid metabolic process"/>
    <property type="evidence" value="ECO:0007669"/>
    <property type="project" value="InterPro"/>
</dbReference>
<dbReference type="RefSeq" id="WP_232592992.1">
    <property type="nucleotide sequence ID" value="NZ_BSPD01000039.1"/>
</dbReference>
<dbReference type="EMBL" id="BSPD01000039">
    <property type="protein sequence ID" value="GLS26092.1"/>
    <property type="molecule type" value="Genomic_DNA"/>
</dbReference>
<dbReference type="SUPFAM" id="SSF53474">
    <property type="entry name" value="alpha/beta-Hydrolases"/>
    <property type="match status" value="1"/>
</dbReference>
<proteinExistence type="predicted"/>
<keyword evidence="3" id="KW-1185">Reference proteome</keyword>
<dbReference type="InterPro" id="IPR002921">
    <property type="entry name" value="Fungal_lipase-type"/>
</dbReference>
<sequence>MALLDAHTAAVLARDIYGVNDDNEIPFRIFLGRAIFAQGERQKVLKAAVGGHIIRSAIDGFGVCVMGEGIYKDDLFLIFRGTTTANNKADFVTDARIGITYSKTGSPVHIGFNHTFNSMQKNIETFINAGKIKGTIHCVGHSLGGAVASLAADWISANYVNTVQLYTFGAPRVGLGFFTKKTTSRIYAENMHRIYHRTDPVPMIPLYPYAHAPSPGKGYFISSSEPLATAEAHSMQKYVDNVESKSWEELGNVPEEPYTIESEIERWLKSKSPVDANSHAFWRWIDSALIYVLKKVAMSVLISIQGAVSGSHTILDKIAYMLAKGIDLSKNISIWVQRLMRKLMQALGMEPKEDKKDLTRSFIHRILVMITQKAYSYAKKALKSI</sequence>
<organism evidence="2 3">
    <name type="scientific">Marinibactrum halimedae</name>
    <dbReference type="NCBI Taxonomy" id="1444977"/>
    <lineage>
        <taxon>Bacteria</taxon>
        <taxon>Pseudomonadati</taxon>
        <taxon>Pseudomonadota</taxon>
        <taxon>Gammaproteobacteria</taxon>
        <taxon>Cellvibrionales</taxon>
        <taxon>Cellvibrionaceae</taxon>
        <taxon>Marinibactrum</taxon>
    </lineage>
</organism>